<keyword evidence="3" id="KW-0328">Glycosyltransferase</keyword>
<evidence type="ECO:0000256" key="4">
    <source>
        <dbReference type="ARBA" id="ARBA00022679"/>
    </source>
</evidence>
<keyword evidence="4" id="KW-0808">Transferase</keyword>
<protein>
    <submittedName>
        <fullName evidence="10">Glycosyltransferase family 39 protein</fullName>
    </submittedName>
</protein>
<dbReference type="InterPro" id="IPR038731">
    <property type="entry name" value="RgtA/B/C-like"/>
</dbReference>
<evidence type="ECO:0000256" key="3">
    <source>
        <dbReference type="ARBA" id="ARBA00022676"/>
    </source>
</evidence>
<dbReference type="Proteomes" id="UP001164390">
    <property type="component" value="Chromosome"/>
</dbReference>
<reference evidence="10" key="1">
    <citation type="submission" date="2022-01" db="EMBL/GenBank/DDBJ databases">
        <title>Nocardioidaceae gen. sp. A5X3R13.</title>
        <authorList>
            <person name="Lopez Marin M.A."/>
            <person name="Uhlik O."/>
        </authorList>
    </citation>
    <scope>NUCLEOTIDE SEQUENCE</scope>
    <source>
        <strain evidence="10">A5X3R13</strain>
    </source>
</reference>
<keyword evidence="7 8" id="KW-0472">Membrane</keyword>
<keyword evidence="11" id="KW-1185">Reference proteome</keyword>
<dbReference type="RefSeq" id="WP_271636107.1">
    <property type="nucleotide sequence ID" value="NZ_CP094970.1"/>
</dbReference>
<dbReference type="Pfam" id="PF13231">
    <property type="entry name" value="PMT_2"/>
    <property type="match status" value="1"/>
</dbReference>
<evidence type="ECO:0000256" key="1">
    <source>
        <dbReference type="ARBA" id="ARBA00004651"/>
    </source>
</evidence>
<accession>A0AA46TKU8</accession>
<evidence type="ECO:0000256" key="2">
    <source>
        <dbReference type="ARBA" id="ARBA00022475"/>
    </source>
</evidence>
<dbReference type="GO" id="GO:0016763">
    <property type="term" value="F:pentosyltransferase activity"/>
    <property type="evidence" value="ECO:0007669"/>
    <property type="project" value="TreeGrafter"/>
</dbReference>
<dbReference type="AlphaFoldDB" id="A0AA46TKU8"/>
<gene>
    <name evidence="10" type="ORF">L0C25_08825</name>
</gene>
<proteinExistence type="predicted"/>
<feature type="transmembrane region" description="Helical" evidence="8">
    <location>
        <begin position="81"/>
        <end position="101"/>
    </location>
</feature>
<feature type="transmembrane region" description="Helical" evidence="8">
    <location>
        <begin position="202"/>
        <end position="223"/>
    </location>
</feature>
<feature type="transmembrane region" description="Helical" evidence="8">
    <location>
        <begin position="301"/>
        <end position="323"/>
    </location>
</feature>
<keyword evidence="5 8" id="KW-0812">Transmembrane</keyword>
<dbReference type="PANTHER" id="PTHR33908">
    <property type="entry name" value="MANNOSYLTRANSFERASE YKCB-RELATED"/>
    <property type="match status" value="1"/>
</dbReference>
<evidence type="ECO:0000256" key="6">
    <source>
        <dbReference type="ARBA" id="ARBA00022989"/>
    </source>
</evidence>
<evidence type="ECO:0000313" key="11">
    <source>
        <dbReference type="Proteomes" id="UP001164390"/>
    </source>
</evidence>
<comment type="subcellular location">
    <subcellularLocation>
        <location evidence="1">Cell membrane</location>
        <topology evidence="1">Multi-pass membrane protein</topology>
    </subcellularLocation>
</comment>
<feature type="transmembrane region" description="Helical" evidence="8">
    <location>
        <begin position="18"/>
        <end position="43"/>
    </location>
</feature>
<evidence type="ECO:0000259" key="9">
    <source>
        <dbReference type="Pfam" id="PF13231"/>
    </source>
</evidence>
<dbReference type="PANTHER" id="PTHR33908:SF11">
    <property type="entry name" value="MEMBRANE PROTEIN"/>
    <property type="match status" value="1"/>
</dbReference>
<sequence length="501" mass="54265">MTSVAFERGTRTRTVPQLAWAPVLVAMATVAAALTSASPAYGYHRDEMYFRMLPLDWGYVDQPPLTPLLARMFSAIADETWAIHIPATALMALSILVVTLITRELGGGRDAQTLCAWAYGTSLIPLEFARVLLTATVDLVVWPAVLLFIIRATLRNQPRWWLVAGLVTGLSMYNKLLVALLLVGLAAGIALVGPRRLLVSRWVWGSAAIALLVGAPNVIYQATHGWPQITMGQALAEHNASQVRMLLIPVMLVTFGVAMAPVWLVGFREILLSRRWRPIRSVAAAMPVVVVLVFIGGSQVYYPLGLMTAFLAAGCVVVGRWVAEGPARRAWTVIAAVGVNAGISVIIALPVVPLQFLGSTPVPTFNQIAQDQVGWPAYVEQVAGVRDRLSTAERGRTVVIADNYGEAGAIARYGPDFGMHDVYSAQNELYYQSRPPEYADIAVVVGTSPDELRTVFGSCAVVDWLDNGLGVDNQEQGAPISICRDPAGGWSSVWPKLQHYD</sequence>
<evidence type="ECO:0000256" key="5">
    <source>
        <dbReference type="ARBA" id="ARBA00022692"/>
    </source>
</evidence>
<feature type="transmembrane region" description="Helical" evidence="8">
    <location>
        <begin position="172"/>
        <end position="193"/>
    </location>
</feature>
<dbReference type="GO" id="GO:0005886">
    <property type="term" value="C:plasma membrane"/>
    <property type="evidence" value="ECO:0007669"/>
    <property type="project" value="UniProtKB-SubCell"/>
</dbReference>
<feature type="transmembrane region" description="Helical" evidence="8">
    <location>
        <begin position="131"/>
        <end position="152"/>
    </location>
</feature>
<feature type="domain" description="Glycosyltransferase RgtA/B/C/D-like" evidence="9">
    <location>
        <begin position="61"/>
        <end position="220"/>
    </location>
</feature>
<evidence type="ECO:0000256" key="8">
    <source>
        <dbReference type="SAM" id="Phobius"/>
    </source>
</evidence>
<organism evidence="10 11">
    <name type="scientific">Solicola gregarius</name>
    <dbReference type="NCBI Taxonomy" id="2908642"/>
    <lineage>
        <taxon>Bacteria</taxon>
        <taxon>Bacillati</taxon>
        <taxon>Actinomycetota</taxon>
        <taxon>Actinomycetes</taxon>
        <taxon>Propionibacteriales</taxon>
        <taxon>Nocardioidaceae</taxon>
        <taxon>Solicola</taxon>
    </lineage>
</organism>
<evidence type="ECO:0000313" key="10">
    <source>
        <dbReference type="EMBL" id="UYM07162.1"/>
    </source>
</evidence>
<dbReference type="EMBL" id="CP094970">
    <property type="protein sequence ID" value="UYM07162.1"/>
    <property type="molecule type" value="Genomic_DNA"/>
</dbReference>
<feature type="transmembrane region" description="Helical" evidence="8">
    <location>
        <begin position="278"/>
        <end position="295"/>
    </location>
</feature>
<dbReference type="KEGG" id="sgrg:L0C25_08825"/>
<keyword evidence="6 8" id="KW-1133">Transmembrane helix</keyword>
<evidence type="ECO:0000256" key="7">
    <source>
        <dbReference type="ARBA" id="ARBA00023136"/>
    </source>
</evidence>
<dbReference type="GO" id="GO:0009103">
    <property type="term" value="P:lipopolysaccharide biosynthetic process"/>
    <property type="evidence" value="ECO:0007669"/>
    <property type="project" value="UniProtKB-ARBA"/>
</dbReference>
<feature type="transmembrane region" description="Helical" evidence="8">
    <location>
        <begin position="330"/>
        <end position="352"/>
    </location>
</feature>
<feature type="transmembrane region" description="Helical" evidence="8">
    <location>
        <begin position="243"/>
        <end position="266"/>
    </location>
</feature>
<name>A0AA46TKU8_9ACTN</name>
<dbReference type="InterPro" id="IPR050297">
    <property type="entry name" value="LipidA_mod_glycosyltrf_83"/>
</dbReference>
<keyword evidence="2" id="KW-1003">Cell membrane</keyword>